<dbReference type="RefSeq" id="WP_345673646.1">
    <property type="nucleotide sequence ID" value="NZ_BAABHS010000002.1"/>
</dbReference>
<name>A0ABP9GQD6_9ACTN</name>
<feature type="region of interest" description="Disordered" evidence="1">
    <location>
        <begin position="25"/>
        <end position="57"/>
    </location>
</feature>
<organism evidence="3 4">
    <name type="scientific">Yinghuangia aomiensis</name>
    <dbReference type="NCBI Taxonomy" id="676205"/>
    <lineage>
        <taxon>Bacteria</taxon>
        <taxon>Bacillati</taxon>
        <taxon>Actinomycetota</taxon>
        <taxon>Actinomycetes</taxon>
        <taxon>Kitasatosporales</taxon>
        <taxon>Streptomycetaceae</taxon>
        <taxon>Yinghuangia</taxon>
    </lineage>
</organism>
<dbReference type="InterPro" id="IPR011330">
    <property type="entry name" value="Glyco_hydro/deAcase_b/a-brl"/>
</dbReference>
<evidence type="ECO:0000256" key="1">
    <source>
        <dbReference type="SAM" id="MobiDB-lite"/>
    </source>
</evidence>
<evidence type="ECO:0000313" key="3">
    <source>
        <dbReference type="EMBL" id="GAA4948666.1"/>
    </source>
</evidence>
<gene>
    <name evidence="3" type="ORF">GCM10023205_06040</name>
</gene>
<comment type="caution">
    <text evidence="3">The sequence shown here is derived from an EMBL/GenBank/DDBJ whole genome shotgun (WGS) entry which is preliminary data.</text>
</comment>
<evidence type="ECO:0000259" key="2">
    <source>
        <dbReference type="PROSITE" id="PS51677"/>
    </source>
</evidence>
<dbReference type="Proteomes" id="UP001500466">
    <property type="component" value="Unassembled WGS sequence"/>
</dbReference>
<dbReference type="CDD" id="cd10917">
    <property type="entry name" value="CE4_NodB_like_6s_7s"/>
    <property type="match status" value="1"/>
</dbReference>
<accession>A0ABP9GQD6</accession>
<dbReference type="Gene3D" id="3.20.20.370">
    <property type="entry name" value="Glycoside hydrolase/deacetylase"/>
    <property type="match status" value="1"/>
</dbReference>
<protein>
    <submittedName>
        <fullName evidence="3">Polysaccharide deacetylase family protein</fullName>
    </submittedName>
</protein>
<dbReference type="PANTHER" id="PTHR10587">
    <property type="entry name" value="GLYCOSYL TRANSFERASE-RELATED"/>
    <property type="match status" value="1"/>
</dbReference>
<reference evidence="4" key="1">
    <citation type="journal article" date="2019" name="Int. J. Syst. Evol. Microbiol.">
        <title>The Global Catalogue of Microorganisms (GCM) 10K type strain sequencing project: providing services to taxonomists for standard genome sequencing and annotation.</title>
        <authorList>
            <consortium name="The Broad Institute Genomics Platform"/>
            <consortium name="The Broad Institute Genome Sequencing Center for Infectious Disease"/>
            <person name="Wu L."/>
            <person name="Ma J."/>
        </authorList>
    </citation>
    <scope>NUCLEOTIDE SEQUENCE [LARGE SCALE GENOMIC DNA]</scope>
    <source>
        <strain evidence="4">JCM 17986</strain>
    </source>
</reference>
<dbReference type="EMBL" id="BAABHS010000002">
    <property type="protein sequence ID" value="GAA4948666.1"/>
    <property type="molecule type" value="Genomic_DNA"/>
</dbReference>
<dbReference type="PROSITE" id="PS51257">
    <property type="entry name" value="PROKAR_LIPOPROTEIN"/>
    <property type="match status" value="1"/>
</dbReference>
<dbReference type="SUPFAM" id="SSF88713">
    <property type="entry name" value="Glycoside hydrolase/deacetylase"/>
    <property type="match status" value="1"/>
</dbReference>
<dbReference type="InterPro" id="IPR002509">
    <property type="entry name" value="NODB_dom"/>
</dbReference>
<keyword evidence="4" id="KW-1185">Reference proteome</keyword>
<dbReference type="PROSITE" id="PS51677">
    <property type="entry name" value="NODB"/>
    <property type="match status" value="1"/>
</dbReference>
<evidence type="ECO:0000313" key="4">
    <source>
        <dbReference type="Proteomes" id="UP001500466"/>
    </source>
</evidence>
<feature type="domain" description="NodB homology" evidence="2">
    <location>
        <begin position="99"/>
        <end position="276"/>
    </location>
</feature>
<sequence>MRLGVVGAVVAALLLAGCGDDNKPKPFGQNMPSAGAVPSGSVAPGNNTQAAPAPGDVQAAAARWGIKPFAAPPKPPAQKPVKANLSAPVVVRQVPTDQKIVFVTLDDGAEKDPKFLDMLKDLGVPVTMFLNDTYIKQNPDYFKKLQQLGNTIQNHTVDHPNLKTLSAEAQKREICGDSDAIAAAYGKRPVLFRPPFGNYNDATLKAAGECGMGAIILWRESMQINDMQYDEGLKKLHPGDIILAHFRGPSELKGTTMTQMMANLFKKIQEQGFTIARLDDYV</sequence>
<dbReference type="InterPro" id="IPR050248">
    <property type="entry name" value="Polysacc_deacetylase_ArnD"/>
</dbReference>
<dbReference type="PANTHER" id="PTHR10587:SF134">
    <property type="entry name" value="SECRETED PROTEIN"/>
    <property type="match status" value="1"/>
</dbReference>
<dbReference type="Pfam" id="PF01522">
    <property type="entry name" value="Polysacc_deac_1"/>
    <property type="match status" value="1"/>
</dbReference>
<proteinExistence type="predicted"/>